<sequence>MVPLNNSHPLQAHIHNSEAMSRSDSTTRKLPLSRRLNGHRTSAYGCPPMLPVYGGLGRLRRDGEAFPRLPQLPLPHFNAV</sequence>
<protein>
    <submittedName>
        <fullName evidence="2">Alpha-glucosidase</fullName>
    </submittedName>
</protein>
<evidence type="ECO:0000313" key="2">
    <source>
        <dbReference type="EMBL" id="KMU77458.1"/>
    </source>
</evidence>
<dbReference type="EMBL" id="DS268156">
    <property type="protein sequence ID" value="KMU77458.1"/>
    <property type="molecule type" value="Genomic_DNA"/>
</dbReference>
<evidence type="ECO:0000313" key="3">
    <source>
        <dbReference type="Proteomes" id="UP000054559"/>
    </source>
</evidence>
<feature type="region of interest" description="Disordered" evidence="1">
    <location>
        <begin position="1"/>
        <end position="44"/>
    </location>
</feature>
<name>A0A0J8R1B0_COCIT</name>
<reference evidence="3" key="1">
    <citation type="journal article" date="2010" name="Genome Res.">
        <title>Population genomic sequencing of Coccidioides fungi reveals recent hybridization and transposon control.</title>
        <authorList>
            <person name="Neafsey D.E."/>
            <person name="Barker B.M."/>
            <person name="Sharpton T.J."/>
            <person name="Stajich J.E."/>
            <person name="Park D.J."/>
            <person name="Whiston E."/>
            <person name="Hung C.-Y."/>
            <person name="McMahan C."/>
            <person name="White J."/>
            <person name="Sykes S."/>
            <person name="Heiman D."/>
            <person name="Young S."/>
            <person name="Zeng Q."/>
            <person name="Abouelleil A."/>
            <person name="Aftuck L."/>
            <person name="Bessette D."/>
            <person name="Brown A."/>
            <person name="FitzGerald M."/>
            <person name="Lui A."/>
            <person name="Macdonald J.P."/>
            <person name="Priest M."/>
            <person name="Orbach M.J."/>
            <person name="Galgiani J.N."/>
            <person name="Kirkland T.N."/>
            <person name="Cole G.T."/>
            <person name="Birren B.W."/>
            <person name="Henn M.R."/>
            <person name="Taylor J.W."/>
            <person name="Rounsley S.D."/>
        </authorList>
    </citation>
    <scope>NUCLEOTIDE SEQUENCE [LARGE SCALE GENOMIC DNA]</scope>
    <source>
        <strain evidence="3">RMSCC 3703</strain>
    </source>
</reference>
<accession>A0A0J8R1B0</accession>
<dbReference type="AlphaFoldDB" id="A0A0J8R1B0"/>
<proteinExistence type="predicted"/>
<gene>
    <name evidence="2" type="ORF">CISG_06460</name>
</gene>
<organism evidence="2 3">
    <name type="scientific">Coccidioides immitis RMSCC 3703</name>
    <dbReference type="NCBI Taxonomy" id="454286"/>
    <lineage>
        <taxon>Eukaryota</taxon>
        <taxon>Fungi</taxon>
        <taxon>Dikarya</taxon>
        <taxon>Ascomycota</taxon>
        <taxon>Pezizomycotina</taxon>
        <taxon>Eurotiomycetes</taxon>
        <taxon>Eurotiomycetidae</taxon>
        <taxon>Onygenales</taxon>
        <taxon>Onygenaceae</taxon>
        <taxon>Coccidioides</taxon>
    </lineage>
</organism>
<dbReference type="Proteomes" id="UP000054559">
    <property type="component" value="Unassembled WGS sequence"/>
</dbReference>
<evidence type="ECO:0000256" key="1">
    <source>
        <dbReference type="SAM" id="MobiDB-lite"/>
    </source>
</evidence>